<name>A0ABP0NS00_9DINO</name>
<feature type="domain" description="RING-type" evidence="6">
    <location>
        <begin position="586"/>
        <end position="626"/>
    </location>
</feature>
<proteinExistence type="predicted"/>
<evidence type="ECO:0000256" key="3">
    <source>
        <dbReference type="PROSITE-ProRule" id="PRU00236"/>
    </source>
</evidence>
<evidence type="ECO:0008006" key="10">
    <source>
        <dbReference type="Google" id="ProtNLM"/>
    </source>
</evidence>
<keyword evidence="2" id="KW-0862">Zinc</keyword>
<evidence type="ECO:0000313" key="8">
    <source>
        <dbReference type="EMBL" id="CAK9065199.1"/>
    </source>
</evidence>
<reference evidence="8 9" key="1">
    <citation type="submission" date="2024-02" db="EMBL/GenBank/DDBJ databases">
        <authorList>
            <person name="Chen Y."/>
            <person name="Shah S."/>
            <person name="Dougan E. K."/>
            <person name="Thang M."/>
            <person name="Chan C."/>
        </authorList>
    </citation>
    <scope>NUCLEOTIDE SEQUENCE [LARGE SCALE GENOMIC DNA]</scope>
</reference>
<dbReference type="InterPro" id="IPR029035">
    <property type="entry name" value="DHS-like_NAD/FAD-binding_dom"/>
</dbReference>
<keyword evidence="4" id="KW-0175">Coiled coil</keyword>
<dbReference type="EMBL" id="CAXAMN010021984">
    <property type="protein sequence ID" value="CAK9065199.1"/>
    <property type="molecule type" value="Genomic_DNA"/>
</dbReference>
<dbReference type="InterPro" id="IPR013083">
    <property type="entry name" value="Znf_RING/FYVE/PHD"/>
</dbReference>
<keyword evidence="1" id="KW-0520">NAD</keyword>
<dbReference type="Proteomes" id="UP001642484">
    <property type="component" value="Unassembled WGS sequence"/>
</dbReference>
<comment type="caution">
    <text evidence="8">The sequence shown here is derived from an EMBL/GenBank/DDBJ whole genome shotgun (WGS) entry which is preliminary data.</text>
</comment>
<dbReference type="SUPFAM" id="SSF52467">
    <property type="entry name" value="DHS-like NAD/FAD-binding domain"/>
    <property type="match status" value="1"/>
</dbReference>
<gene>
    <name evidence="8" type="ORF">CCMP2556_LOCUS32060</name>
</gene>
<feature type="region of interest" description="Disordered" evidence="5">
    <location>
        <begin position="441"/>
        <end position="469"/>
    </location>
</feature>
<dbReference type="SUPFAM" id="SSF57850">
    <property type="entry name" value="RING/U-box"/>
    <property type="match status" value="1"/>
</dbReference>
<dbReference type="SMART" id="SM00184">
    <property type="entry name" value="RING"/>
    <property type="match status" value="1"/>
</dbReference>
<evidence type="ECO:0000256" key="1">
    <source>
        <dbReference type="ARBA" id="ARBA00023027"/>
    </source>
</evidence>
<dbReference type="PANTHER" id="PTHR48252:SF77">
    <property type="entry name" value="HISTONE DEACETYLASE DOMAIN-CONTAINING PROTEIN"/>
    <property type="match status" value="1"/>
</dbReference>
<evidence type="ECO:0000256" key="4">
    <source>
        <dbReference type="SAM" id="Coils"/>
    </source>
</evidence>
<dbReference type="PROSITE" id="PS50305">
    <property type="entry name" value="SIRTUIN"/>
    <property type="match status" value="1"/>
</dbReference>
<comment type="caution">
    <text evidence="3">Lacks conserved residue(s) required for the propagation of feature annotation.</text>
</comment>
<dbReference type="Gene3D" id="3.40.50.1220">
    <property type="entry name" value="TPP-binding domain"/>
    <property type="match status" value="1"/>
</dbReference>
<dbReference type="PROSITE" id="PS50089">
    <property type="entry name" value="ZF_RING_2"/>
    <property type="match status" value="1"/>
</dbReference>
<evidence type="ECO:0000259" key="6">
    <source>
        <dbReference type="PROSITE" id="PS50089"/>
    </source>
</evidence>
<keyword evidence="9" id="KW-1185">Reference proteome</keyword>
<keyword evidence="2" id="KW-0863">Zinc-finger</keyword>
<evidence type="ECO:0000256" key="2">
    <source>
        <dbReference type="PROSITE-ProRule" id="PRU00175"/>
    </source>
</evidence>
<dbReference type="InterPro" id="IPR001841">
    <property type="entry name" value="Znf_RING"/>
</dbReference>
<organism evidence="8 9">
    <name type="scientific">Durusdinium trenchii</name>
    <dbReference type="NCBI Taxonomy" id="1381693"/>
    <lineage>
        <taxon>Eukaryota</taxon>
        <taxon>Sar</taxon>
        <taxon>Alveolata</taxon>
        <taxon>Dinophyceae</taxon>
        <taxon>Suessiales</taxon>
        <taxon>Symbiodiniaceae</taxon>
        <taxon>Durusdinium</taxon>
    </lineage>
</organism>
<feature type="coiled-coil region" evidence="4">
    <location>
        <begin position="501"/>
        <end position="576"/>
    </location>
</feature>
<dbReference type="InterPro" id="IPR026590">
    <property type="entry name" value="Ssirtuin_cat_dom"/>
</dbReference>
<sequence length="638" mass="70555">MEQLPSARCSATLDEAAQLLGDAQVLLLFTGAGFSADSGLAVYDDVAKVKAYQDRSLDYMDLCDPKLVHQEPPLFWGFWGQCFNDYRTTAPHQGYEILSRWVEQRFHHSETAQRMRAILSSSCETSEYTSFDSLPAEPYEVSGHAGAFYVFTSNVDAHHYDWFQPYEIRECHGNVELYQCSFGRARCGPGLWRAPRSFRFAVEPGSLLAFAGPAMEEDAEAEVPTPEALRPAGAAGAAGPALRHVGAVASGAERRSTLLRYMPEGQTPEHLLARSFSENHPKCARCRAAARPAVLMFGEWGDKEWLDSQGQVSRWSNFMQGLGEVVAATTNLRCVLLEIGAGTRVPTVRQTSEQILEVLLSGGANAKLLRVNPKDAEPDDADLAEHILSFQSTGLEFLRAVDALLPEHRNDPGAGTIPAREREELQQSVFLGASAAEVKGPEQLGLSDSQSSEATSQEPEAELDSEARLAGRVYSTSEEILYLKKNMENLRKQKCHLQLQVENSEARQRTVEAQRQQYQKLYEESLSHGPFAHLGEGRGLEITALQQQLAALLMLKDALNSENVELQARIKGLEAERSRRSPPSSCVICMENLANVVCLPCRHLALCSFCSKHTYAAERSSCPICRATINERMLIFMP</sequence>
<accession>A0ABP0NS00</accession>
<protein>
    <recommendedName>
        <fullName evidence="10">RING-type domain-containing protein</fullName>
    </recommendedName>
</protein>
<evidence type="ECO:0000256" key="5">
    <source>
        <dbReference type="SAM" id="MobiDB-lite"/>
    </source>
</evidence>
<dbReference type="Gene3D" id="3.30.40.10">
    <property type="entry name" value="Zinc/RING finger domain, C3HC4 (zinc finger)"/>
    <property type="match status" value="1"/>
</dbReference>
<dbReference type="Pfam" id="PF13920">
    <property type="entry name" value="zf-C3HC4_3"/>
    <property type="match status" value="1"/>
</dbReference>
<dbReference type="PANTHER" id="PTHR48252">
    <property type="entry name" value="HISTONE DEACETYLASE 2-RELATED"/>
    <property type="match status" value="1"/>
</dbReference>
<feature type="domain" description="Deacetylase sirtuin-type" evidence="7">
    <location>
        <begin position="6"/>
        <end position="428"/>
    </location>
</feature>
<evidence type="ECO:0000259" key="7">
    <source>
        <dbReference type="PROSITE" id="PS50305"/>
    </source>
</evidence>
<keyword evidence="2" id="KW-0479">Metal-binding</keyword>
<evidence type="ECO:0000313" key="9">
    <source>
        <dbReference type="Proteomes" id="UP001642484"/>
    </source>
</evidence>
<feature type="compositionally biased region" description="Polar residues" evidence="5">
    <location>
        <begin position="446"/>
        <end position="458"/>
    </location>
</feature>